<dbReference type="Proteomes" id="UP001652663">
    <property type="component" value="Chromosome 19"/>
</dbReference>
<accession>A0A6P5DHI1</accession>
<dbReference type="CTD" id="124975"/>
<dbReference type="GeneID" id="109573951"/>
<organism evidence="2 3">
    <name type="scientific">Bos indicus</name>
    <name type="common">Zebu</name>
    <dbReference type="NCBI Taxonomy" id="9915"/>
    <lineage>
        <taxon>Eukaryota</taxon>
        <taxon>Metazoa</taxon>
        <taxon>Chordata</taxon>
        <taxon>Craniata</taxon>
        <taxon>Vertebrata</taxon>
        <taxon>Euteleostomi</taxon>
        <taxon>Mammalia</taxon>
        <taxon>Eutheria</taxon>
        <taxon>Laurasiatheria</taxon>
        <taxon>Artiodactyla</taxon>
        <taxon>Ruminantia</taxon>
        <taxon>Pecora</taxon>
        <taxon>Bovidae</taxon>
        <taxon>Bovinae</taxon>
        <taxon>Bos</taxon>
    </lineage>
</organism>
<keyword evidence="1" id="KW-1133">Transmembrane helix</keyword>
<keyword evidence="1" id="KW-0472">Membrane</keyword>
<keyword evidence="2" id="KW-1185">Reference proteome</keyword>
<keyword evidence="1" id="KW-0812">Transmembrane</keyword>
<dbReference type="PANTHER" id="PTHR47278:SF1">
    <property type="entry name" value="GLUTATHIONE HYDROLASE 6"/>
    <property type="match status" value="1"/>
</dbReference>
<feature type="transmembrane region" description="Helical" evidence="1">
    <location>
        <begin position="54"/>
        <end position="73"/>
    </location>
</feature>
<evidence type="ECO:0000313" key="3">
    <source>
        <dbReference type="RefSeq" id="XP_019837134.2"/>
    </source>
</evidence>
<dbReference type="InterPro" id="IPR029055">
    <property type="entry name" value="Ntn_hydrolases_N"/>
</dbReference>
<dbReference type="SUPFAM" id="SSF56235">
    <property type="entry name" value="N-terminal nucleophile aminohydrolases (Ntn hydrolases)"/>
    <property type="match status" value="1"/>
</dbReference>
<gene>
    <name evidence="3" type="primary">GGT6</name>
</gene>
<reference evidence="3" key="1">
    <citation type="submission" date="2025-08" db="UniProtKB">
        <authorList>
            <consortium name="RefSeq"/>
        </authorList>
    </citation>
    <scope>IDENTIFICATION</scope>
    <source>
        <tissue evidence="3">Blood</tissue>
    </source>
</reference>
<dbReference type="GO" id="GO:0070062">
    <property type="term" value="C:extracellular exosome"/>
    <property type="evidence" value="ECO:0007669"/>
    <property type="project" value="TreeGrafter"/>
</dbReference>
<dbReference type="PANTHER" id="PTHR47278">
    <property type="entry name" value="GLUTATHIONE HYDROLASE 6"/>
    <property type="match status" value="1"/>
</dbReference>
<proteinExistence type="predicted"/>
<dbReference type="AlphaFoldDB" id="A0A6P5DHI1"/>
<dbReference type="GO" id="GO:0016787">
    <property type="term" value="F:hydrolase activity"/>
    <property type="evidence" value="ECO:0007669"/>
    <property type="project" value="UniProtKB-KW"/>
</dbReference>
<evidence type="ECO:0000313" key="2">
    <source>
        <dbReference type="Proteomes" id="UP001652663"/>
    </source>
</evidence>
<dbReference type="InterPro" id="IPR052688">
    <property type="entry name" value="Gamma-glutamyltransfase"/>
</dbReference>
<keyword evidence="3" id="KW-0378">Hydrolase</keyword>
<sequence length="199" mass="20772">MEPEAGPVLYQKLRVWEPSLESEEEEEEISEQLILDASGPHDSSGNKAGRLPGAWAQLVAALLLLAVGFSLAVRQLCSSGASPGALGSGAPPASGHSHRPGVYHHGAIISPAAECSRLGRELFVAGGNIVDAGVGAALCLAVVHPHTTGLGHCCSPQEQCPGHRGQQRLRPPSHLLAQQLLRLWTPVPKHRGSTQQPGG</sequence>
<dbReference type="RefSeq" id="XP_019837134.2">
    <property type="nucleotide sequence ID" value="XM_019981575.2"/>
</dbReference>
<name>A0A6P5DHI1_BOSIN</name>
<protein>
    <submittedName>
        <fullName evidence="3">Glutathione hydrolase 6 isoform X2</fullName>
    </submittedName>
</protein>
<evidence type="ECO:0000256" key="1">
    <source>
        <dbReference type="SAM" id="Phobius"/>
    </source>
</evidence>